<dbReference type="GO" id="GO:0006808">
    <property type="term" value="P:regulation of nitrogen utilization"/>
    <property type="evidence" value="ECO:0007669"/>
    <property type="project" value="InterPro"/>
</dbReference>
<sequence length="94" mass="10091">MERLDLIFSERELDKVLAAVDACGAPGYSVMRHITGKGRNGLVVSEDSEIAGGGTNVHMLLFCEPAIAESVAQEVRKIFEYYGGVGFRAKASAI</sequence>
<dbReference type="GO" id="GO:0030234">
    <property type="term" value="F:enzyme regulator activity"/>
    <property type="evidence" value="ECO:0007669"/>
    <property type="project" value="InterPro"/>
</dbReference>
<reference evidence="1 2" key="1">
    <citation type="journal article" date="2019" name="mSystems">
        <title>Life at home and on the roam: Genomic adaptions reflect the dual lifestyle of an intracellular, facultative symbiont.</title>
        <authorList>
            <person name="Burgsdorf I."/>
        </authorList>
    </citation>
    <scope>NUCLEOTIDE SEQUENCE [LARGE SCALE GENOMIC DNA]</scope>
    <source>
        <strain evidence="1">277cV</strain>
    </source>
</reference>
<comment type="caution">
    <text evidence="1">The sequence shown here is derived from an EMBL/GenBank/DDBJ whole genome shotgun (WGS) entry which is preliminary data.</text>
</comment>
<dbReference type="AlphaFoldDB" id="A0A524RLU3"/>
<dbReference type="InterPro" id="IPR015867">
    <property type="entry name" value="N-reg_PII/ATP_PRibTrfase_C"/>
</dbReference>
<dbReference type="EMBL" id="SRMO01000084">
    <property type="protein sequence ID" value="TGG91012.1"/>
    <property type="molecule type" value="Genomic_DNA"/>
</dbReference>
<name>A0A524RLU3_9CHRO</name>
<dbReference type="Proteomes" id="UP000317990">
    <property type="component" value="Unassembled WGS sequence"/>
</dbReference>
<protein>
    <submittedName>
        <fullName evidence="1">Transcriptional regulator</fullName>
    </submittedName>
</protein>
<dbReference type="SUPFAM" id="SSF54913">
    <property type="entry name" value="GlnB-like"/>
    <property type="match status" value="1"/>
</dbReference>
<organism evidence="1 2">
    <name type="scientific">Aphanocapsa feldmannii 277cV</name>
    <dbReference type="NCBI Taxonomy" id="2507553"/>
    <lineage>
        <taxon>Bacteria</taxon>
        <taxon>Bacillati</taxon>
        <taxon>Cyanobacteriota</taxon>
        <taxon>Cyanophyceae</taxon>
        <taxon>Oscillatoriophycideae</taxon>
        <taxon>Chroococcales</taxon>
        <taxon>Microcystaceae</taxon>
        <taxon>Aphanocapsa</taxon>
    </lineage>
</organism>
<proteinExistence type="predicted"/>
<gene>
    <name evidence="1" type="ORF">ERJ67_10070</name>
</gene>
<evidence type="ECO:0000313" key="2">
    <source>
        <dbReference type="Proteomes" id="UP000317990"/>
    </source>
</evidence>
<dbReference type="InterPro" id="IPR002187">
    <property type="entry name" value="N-reg_PII"/>
</dbReference>
<accession>A0A524RLU3</accession>
<evidence type="ECO:0000313" key="1">
    <source>
        <dbReference type="EMBL" id="TGG91012.1"/>
    </source>
</evidence>
<dbReference type="InterPro" id="IPR011322">
    <property type="entry name" value="N-reg_PII-like_a/b"/>
</dbReference>
<dbReference type="Gene3D" id="3.30.70.120">
    <property type="match status" value="1"/>
</dbReference>
<dbReference type="Pfam" id="PF00543">
    <property type="entry name" value="P-II"/>
    <property type="match status" value="1"/>
</dbReference>